<keyword evidence="5" id="KW-0808">Transferase</keyword>
<dbReference type="PANTHER" id="PTHR30175">
    <property type="entry name" value="PHOSPHOTRANSFERASE SYSTEM TRANSPORT PROTEIN"/>
    <property type="match status" value="1"/>
</dbReference>
<feature type="transmembrane region" description="Helical" evidence="12">
    <location>
        <begin position="160"/>
        <end position="179"/>
    </location>
</feature>
<dbReference type="InterPro" id="IPR003352">
    <property type="entry name" value="PTS_EIIC"/>
</dbReference>
<dbReference type="InterPro" id="IPR013013">
    <property type="entry name" value="PTS_EIIC_1"/>
</dbReference>
<evidence type="ECO:0000256" key="1">
    <source>
        <dbReference type="ARBA" id="ARBA00004651"/>
    </source>
</evidence>
<feature type="transmembrane region" description="Helical" evidence="12">
    <location>
        <begin position="278"/>
        <end position="302"/>
    </location>
</feature>
<dbReference type="Pfam" id="PF02378">
    <property type="entry name" value="PTS_EIIC"/>
    <property type="match status" value="1"/>
</dbReference>
<proteinExistence type="predicted"/>
<dbReference type="Pfam" id="PF00367">
    <property type="entry name" value="PTS_EIIB"/>
    <property type="match status" value="1"/>
</dbReference>
<evidence type="ECO:0000256" key="8">
    <source>
        <dbReference type="ARBA" id="ARBA00022777"/>
    </source>
</evidence>
<feature type="domain" description="PTS EIIB type-1" evidence="13">
    <location>
        <begin position="4"/>
        <end position="86"/>
    </location>
</feature>
<organism evidence="15 16">
    <name type="scientific">Streptococcus moroccensis</name>
    <dbReference type="NCBI Taxonomy" id="1451356"/>
    <lineage>
        <taxon>Bacteria</taxon>
        <taxon>Bacillati</taxon>
        <taxon>Bacillota</taxon>
        <taxon>Bacilli</taxon>
        <taxon>Lactobacillales</taxon>
        <taxon>Streptococcaceae</taxon>
        <taxon>Streptococcus</taxon>
    </lineage>
</organism>
<evidence type="ECO:0000256" key="2">
    <source>
        <dbReference type="ARBA" id="ARBA00022448"/>
    </source>
</evidence>
<keyword evidence="4" id="KW-0762">Sugar transport</keyword>
<dbReference type="InterPro" id="IPR001996">
    <property type="entry name" value="PTS_IIB_1"/>
</dbReference>
<evidence type="ECO:0000256" key="12">
    <source>
        <dbReference type="SAM" id="Phobius"/>
    </source>
</evidence>
<evidence type="ECO:0000256" key="6">
    <source>
        <dbReference type="ARBA" id="ARBA00022683"/>
    </source>
</evidence>
<evidence type="ECO:0000256" key="10">
    <source>
        <dbReference type="ARBA" id="ARBA00023136"/>
    </source>
</evidence>
<dbReference type="EMBL" id="JAUSTM010000005">
    <property type="protein sequence ID" value="MDQ0222117.1"/>
    <property type="molecule type" value="Genomic_DNA"/>
</dbReference>
<feature type="domain" description="PTS EIIC type-1" evidence="14">
    <location>
        <begin position="113"/>
        <end position="452"/>
    </location>
</feature>
<feature type="active site" description="Phosphocysteine intermediate; for EIIB activity" evidence="11">
    <location>
        <position position="26"/>
    </location>
</feature>
<keyword evidence="9 12" id="KW-1133">Transmembrane helix</keyword>
<evidence type="ECO:0000259" key="14">
    <source>
        <dbReference type="PROSITE" id="PS51103"/>
    </source>
</evidence>
<feature type="transmembrane region" description="Helical" evidence="12">
    <location>
        <begin position="191"/>
        <end position="209"/>
    </location>
</feature>
<dbReference type="PANTHER" id="PTHR30175:SF3">
    <property type="entry name" value="PTS SYSTEM N-ACETYLMURAMIC ACID-SPECIFIC EIIBC COMPONENT"/>
    <property type="match status" value="1"/>
</dbReference>
<keyword evidence="16" id="KW-1185">Reference proteome</keyword>
<evidence type="ECO:0000259" key="13">
    <source>
        <dbReference type="PROSITE" id="PS51098"/>
    </source>
</evidence>
<feature type="transmembrane region" description="Helical" evidence="12">
    <location>
        <begin position="102"/>
        <end position="122"/>
    </location>
</feature>
<dbReference type="PROSITE" id="PS51103">
    <property type="entry name" value="PTS_EIIC_TYPE_1"/>
    <property type="match status" value="1"/>
</dbReference>
<comment type="subcellular location">
    <subcellularLocation>
        <location evidence="1">Cell membrane</location>
        <topology evidence="1">Multi-pass membrane protein</topology>
    </subcellularLocation>
</comment>
<evidence type="ECO:0000256" key="11">
    <source>
        <dbReference type="PROSITE-ProRule" id="PRU00421"/>
    </source>
</evidence>
<keyword evidence="7 12" id="KW-0812">Transmembrane</keyword>
<keyword evidence="2" id="KW-0813">Transport</keyword>
<keyword evidence="10 12" id="KW-0472">Membrane</keyword>
<comment type="caution">
    <text evidence="15">The sequence shown here is derived from an EMBL/GenBank/DDBJ whole genome shotgun (WGS) entry which is preliminary data.</text>
</comment>
<feature type="transmembrane region" description="Helical" evidence="12">
    <location>
        <begin position="323"/>
        <end position="347"/>
    </location>
</feature>
<evidence type="ECO:0000256" key="7">
    <source>
        <dbReference type="ARBA" id="ARBA00022692"/>
    </source>
</evidence>
<dbReference type="InterPro" id="IPR036878">
    <property type="entry name" value="Glu_permease_IIB"/>
</dbReference>
<accession>A0ABT9YQ46</accession>
<evidence type="ECO:0000313" key="16">
    <source>
        <dbReference type="Proteomes" id="UP001223079"/>
    </source>
</evidence>
<dbReference type="RefSeq" id="WP_386702656.1">
    <property type="nucleotide sequence ID" value="NZ_JBHSTD010000007.1"/>
</dbReference>
<evidence type="ECO:0000256" key="5">
    <source>
        <dbReference type="ARBA" id="ARBA00022679"/>
    </source>
</evidence>
<feature type="transmembrane region" description="Helical" evidence="12">
    <location>
        <begin position="251"/>
        <end position="272"/>
    </location>
</feature>
<dbReference type="Gene3D" id="3.30.1360.60">
    <property type="entry name" value="Glucose permease domain IIB"/>
    <property type="match status" value="1"/>
</dbReference>
<gene>
    <name evidence="15" type="ORF">J2S23_000668</name>
</gene>
<dbReference type="SUPFAM" id="SSF55604">
    <property type="entry name" value="Glucose permease domain IIB"/>
    <property type="match status" value="1"/>
</dbReference>
<dbReference type="InterPro" id="IPR050558">
    <property type="entry name" value="PTS_Sugar-Specific_Components"/>
</dbReference>
<keyword evidence="3" id="KW-1003">Cell membrane</keyword>
<keyword evidence="6" id="KW-0598">Phosphotransferase system</keyword>
<reference evidence="15 16" key="1">
    <citation type="submission" date="2023-07" db="EMBL/GenBank/DDBJ databases">
        <title>Genomic Encyclopedia of Type Strains, Phase IV (KMG-IV): sequencing the most valuable type-strain genomes for metagenomic binning, comparative biology and taxonomic classification.</title>
        <authorList>
            <person name="Goeker M."/>
        </authorList>
    </citation>
    <scope>NUCLEOTIDE SEQUENCE [LARGE SCALE GENOMIC DNA]</scope>
    <source>
        <strain evidence="15 16">DSM 105143</strain>
    </source>
</reference>
<evidence type="ECO:0000256" key="9">
    <source>
        <dbReference type="ARBA" id="ARBA00022989"/>
    </source>
</evidence>
<sequence>MDYKDLANRIIVLSGGRDNFIKVFNCMTRVRINYRDIDKVKKEEIKQLPGVLGIIEDSSFQIIVGPGKSTKLQEAINQELQLEVVNEELVESSKNQGFLKTLSNIFVPVLPAIIASGFLQGINNVLVNLASDAAKSQGIIGTETLSQAQVMLQNWNLFEVSTVLGILGNAAFGFLAIYTGITAAKEFKTDMIMGGLVGAMTLSPNLSLINLAPGRGGLFGVILGVWLLSIIDRQLKKWIPDVIDVVIRPTLSLLLTAIIYFVVIMPIAGLLTDLLTNGILFIIETAGVVGGFVLASLAPLLISTGLHHGLNPINIELINSTGSTPISAIQIMSNAGLVGSGLALYLLTKRTEIKETAKGVIPATFLAVGEPTMYGLVIPSGFGFVTASIGAGFGGMMIRLLDVKLSAMGAAGMSAIPLVADGKYLQYLISYAVGLTAAFALTYAVGKYKKFE</sequence>
<dbReference type="Proteomes" id="UP001223079">
    <property type="component" value="Unassembled WGS sequence"/>
</dbReference>
<protein>
    <submittedName>
        <fullName evidence="15">PTS system sucrose-specific IIC component</fullName>
    </submittedName>
</protein>
<dbReference type="InterPro" id="IPR018113">
    <property type="entry name" value="PTrfase_EIIB_Cys"/>
</dbReference>
<feature type="transmembrane region" description="Helical" evidence="12">
    <location>
        <begin position="373"/>
        <end position="393"/>
    </location>
</feature>
<evidence type="ECO:0000256" key="4">
    <source>
        <dbReference type="ARBA" id="ARBA00022597"/>
    </source>
</evidence>
<feature type="transmembrane region" description="Helical" evidence="12">
    <location>
        <begin position="215"/>
        <end position="231"/>
    </location>
</feature>
<feature type="transmembrane region" description="Helical" evidence="12">
    <location>
        <begin position="425"/>
        <end position="446"/>
    </location>
</feature>
<evidence type="ECO:0000313" key="15">
    <source>
        <dbReference type="EMBL" id="MDQ0222117.1"/>
    </source>
</evidence>
<keyword evidence="8" id="KW-0418">Kinase</keyword>
<name>A0ABT9YQ46_9STRE</name>
<evidence type="ECO:0000256" key="3">
    <source>
        <dbReference type="ARBA" id="ARBA00022475"/>
    </source>
</evidence>
<dbReference type="PROSITE" id="PS51098">
    <property type="entry name" value="PTS_EIIB_TYPE_1"/>
    <property type="match status" value="1"/>
</dbReference>